<dbReference type="OrthoDB" id="9788973at2"/>
<dbReference type="SUPFAM" id="SSF54523">
    <property type="entry name" value="Pili subunits"/>
    <property type="match status" value="1"/>
</dbReference>
<dbReference type="eggNOG" id="COG3156">
    <property type="taxonomic scope" value="Bacteria"/>
</dbReference>
<sequence>MVKRQRGVALIVILMLLAIMTTIAASMTERLFLHFQRGSNQINYQQAYWYSLGVEELAKLGIEQSYKDSETINLSQAWAIKEQVYPLDYGQAKGRVVDKQACFNLNVLATVPPATGQTSRPYLVKVFQSLMEEVEVEPYQAEVVADSTWEYLDQDDVVRTMAGVEDSTYEAMKPAYLAANGWLSDISELRSVYQVSGDIYQKVSPMLCALPTDEWQLNVNTLEVEQAPILVALFAPYLDNSNAAQLIEKRSFDGWNSVEDFLAESEFAGLNDEIKKKARGYLAVDSAFFELDAQVLVGESRVRIRSLLQSTDRDTVNVVRRRFGGISERVSDRSAE</sequence>
<evidence type="ECO:0000313" key="13">
    <source>
        <dbReference type="EMBL" id="GAD75674.1"/>
    </source>
</evidence>
<keyword evidence="9 10" id="KW-0472">Membrane</keyword>
<dbReference type="NCBIfam" id="NF037980">
    <property type="entry name" value="T2SS_GspK"/>
    <property type="match status" value="1"/>
</dbReference>
<evidence type="ECO:0000256" key="6">
    <source>
        <dbReference type="ARBA" id="ARBA00022692"/>
    </source>
</evidence>
<evidence type="ECO:0000259" key="12">
    <source>
        <dbReference type="Pfam" id="PF21687"/>
    </source>
</evidence>
<keyword evidence="14" id="KW-1185">Reference proteome</keyword>
<dbReference type="InterPro" id="IPR049179">
    <property type="entry name" value="T2SSK_SAM-like_2nd"/>
</dbReference>
<comment type="caution">
    <text evidence="13">The sequence shown here is derived from an EMBL/GenBank/DDBJ whole genome shotgun (WGS) entry which is preliminary data.</text>
</comment>
<dbReference type="InterPro" id="IPR005628">
    <property type="entry name" value="GspK"/>
</dbReference>
<dbReference type="InterPro" id="IPR038072">
    <property type="entry name" value="GspK_central_sf"/>
</dbReference>
<dbReference type="InterPro" id="IPR049031">
    <property type="entry name" value="T2SSK_SAM-like_1st"/>
</dbReference>
<accession>U3C2I9</accession>
<gene>
    <name evidence="13" type="primary">gspK</name>
    <name evidence="13" type="ORF">VAZ01S_028_00280</name>
</gene>
<dbReference type="STRING" id="1219077.VAZ01S_028_00280"/>
<dbReference type="GO" id="GO:0009306">
    <property type="term" value="P:protein secretion"/>
    <property type="evidence" value="ECO:0007669"/>
    <property type="project" value="InterPro"/>
</dbReference>
<evidence type="ECO:0000256" key="4">
    <source>
        <dbReference type="ARBA" id="ARBA00022475"/>
    </source>
</evidence>
<dbReference type="PIRSF" id="PIRSF002786">
    <property type="entry name" value="XcpX"/>
    <property type="match status" value="1"/>
</dbReference>
<evidence type="ECO:0000256" key="1">
    <source>
        <dbReference type="ARBA" id="ARBA00004533"/>
    </source>
</evidence>
<dbReference type="AlphaFoldDB" id="U3C2I9"/>
<dbReference type="Gene3D" id="3.30.1300.30">
    <property type="entry name" value="GSPII I/J protein-like"/>
    <property type="match status" value="1"/>
</dbReference>
<dbReference type="RefSeq" id="WP_021709430.1">
    <property type="nucleotide sequence ID" value="NZ_BAOB01000034.1"/>
</dbReference>
<keyword evidence="3 10" id="KW-0813">Transport</keyword>
<dbReference type="SUPFAM" id="SSF158544">
    <property type="entry name" value="GspK insert domain-like"/>
    <property type="match status" value="2"/>
</dbReference>
<protein>
    <recommendedName>
        <fullName evidence="10">Type II secretion system protein K</fullName>
    </recommendedName>
</protein>
<comment type="subcellular location">
    <subcellularLocation>
        <location evidence="1 10">Cell inner membrane</location>
    </subcellularLocation>
</comment>
<evidence type="ECO:0000256" key="10">
    <source>
        <dbReference type="PIRNR" id="PIRNR002786"/>
    </source>
</evidence>
<comment type="similarity">
    <text evidence="2 10">Belongs to the GSP K family.</text>
</comment>
<evidence type="ECO:0000256" key="3">
    <source>
        <dbReference type="ARBA" id="ARBA00022448"/>
    </source>
</evidence>
<keyword evidence="7" id="KW-0653">Protein transport</keyword>
<dbReference type="Pfam" id="PF21687">
    <property type="entry name" value="T2SSK_1st"/>
    <property type="match status" value="1"/>
</dbReference>
<reference evidence="13 14" key="1">
    <citation type="submission" date="2013-09" db="EMBL/GenBank/DDBJ databases">
        <title>Whole genome shotgun sequence of Vibrio azureus NBRC 104587.</title>
        <authorList>
            <person name="Isaki S."/>
            <person name="Hosoyama A."/>
            <person name="Numata M."/>
            <person name="Hashimoto M."/>
            <person name="Hosoyama Y."/>
            <person name="Tsuchikane K."/>
            <person name="Noguchi M."/>
            <person name="Hirakata S."/>
            <person name="Ichikawa N."/>
            <person name="Ohji S."/>
            <person name="Yamazoe A."/>
            <person name="Fujita N."/>
        </authorList>
    </citation>
    <scope>NUCLEOTIDE SEQUENCE [LARGE SCALE GENOMIC DNA]</scope>
    <source>
        <strain evidence="13 14">NBRC 104587</strain>
    </source>
</reference>
<keyword evidence="4 10" id="KW-1003">Cell membrane</keyword>
<evidence type="ECO:0000259" key="11">
    <source>
        <dbReference type="Pfam" id="PF03934"/>
    </source>
</evidence>
<evidence type="ECO:0000256" key="9">
    <source>
        <dbReference type="ARBA" id="ARBA00023136"/>
    </source>
</evidence>
<dbReference type="GO" id="GO:0005886">
    <property type="term" value="C:plasma membrane"/>
    <property type="evidence" value="ECO:0007669"/>
    <property type="project" value="UniProtKB-SubCell"/>
</dbReference>
<organism evidence="13 14">
    <name type="scientific">Vibrio azureus NBRC 104587</name>
    <dbReference type="NCBI Taxonomy" id="1219077"/>
    <lineage>
        <taxon>Bacteria</taxon>
        <taxon>Pseudomonadati</taxon>
        <taxon>Pseudomonadota</taxon>
        <taxon>Gammaproteobacteria</taxon>
        <taxon>Vibrionales</taxon>
        <taxon>Vibrionaceae</taxon>
        <taxon>Vibrio</taxon>
    </lineage>
</organism>
<evidence type="ECO:0000256" key="8">
    <source>
        <dbReference type="ARBA" id="ARBA00022989"/>
    </source>
</evidence>
<evidence type="ECO:0000256" key="2">
    <source>
        <dbReference type="ARBA" id="ARBA00007246"/>
    </source>
</evidence>
<proteinExistence type="inferred from homology"/>
<dbReference type="InterPro" id="IPR045584">
    <property type="entry name" value="Pilin-like"/>
</dbReference>
<feature type="domain" description="T2SS protein K first SAM-like" evidence="12">
    <location>
        <begin position="101"/>
        <end position="212"/>
    </location>
</feature>
<feature type="domain" description="T2SS protein K second SAM-like" evidence="11">
    <location>
        <begin position="217"/>
        <end position="284"/>
    </location>
</feature>
<dbReference type="Pfam" id="PF03934">
    <property type="entry name" value="T2SSK"/>
    <property type="match status" value="1"/>
</dbReference>
<name>U3C2I9_9VIBR</name>
<keyword evidence="6" id="KW-0812">Transmembrane</keyword>
<evidence type="ECO:0000256" key="7">
    <source>
        <dbReference type="ARBA" id="ARBA00022927"/>
    </source>
</evidence>
<dbReference type="Proteomes" id="UP000016567">
    <property type="component" value="Unassembled WGS sequence"/>
</dbReference>
<dbReference type="PANTHER" id="PTHR38831:SF1">
    <property type="entry name" value="TYPE II SECRETION SYSTEM PROTEIN K-RELATED"/>
    <property type="match status" value="1"/>
</dbReference>
<keyword evidence="5 10" id="KW-0997">Cell inner membrane</keyword>
<keyword evidence="8" id="KW-1133">Transmembrane helix</keyword>
<dbReference type="EMBL" id="BATL01000028">
    <property type="protein sequence ID" value="GAD75674.1"/>
    <property type="molecule type" value="Genomic_DNA"/>
</dbReference>
<dbReference type="Gene3D" id="1.10.40.60">
    <property type="entry name" value="EpsJ-like"/>
    <property type="match status" value="2"/>
</dbReference>
<evidence type="ECO:0000256" key="5">
    <source>
        <dbReference type="ARBA" id="ARBA00022519"/>
    </source>
</evidence>
<evidence type="ECO:0000313" key="14">
    <source>
        <dbReference type="Proteomes" id="UP000016567"/>
    </source>
</evidence>
<dbReference type="PANTHER" id="PTHR38831">
    <property type="entry name" value="TYPE II SECRETION SYSTEM PROTEIN K"/>
    <property type="match status" value="1"/>
</dbReference>